<keyword evidence="3" id="KW-1185">Reference proteome</keyword>
<dbReference type="InterPro" id="IPR050764">
    <property type="entry name" value="CbbQ/NirQ/NorQ/GpvN"/>
</dbReference>
<evidence type="ECO:0000259" key="1">
    <source>
        <dbReference type="SMART" id="SM00382"/>
    </source>
</evidence>
<protein>
    <recommendedName>
        <fullName evidence="1">AAA+ ATPase domain-containing protein</fullName>
    </recommendedName>
</protein>
<comment type="caution">
    <text evidence="2">The sequence shown here is derived from an EMBL/GenBank/DDBJ whole genome shotgun (WGS) entry which is preliminary data.</text>
</comment>
<reference evidence="3" key="1">
    <citation type="journal article" date="2019" name="Int. J. Syst. Evol. Microbiol.">
        <title>The Global Catalogue of Microorganisms (GCM) 10K type strain sequencing project: providing services to taxonomists for standard genome sequencing and annotation.</title>
        <authorList>
            <consortium name="The Broad Institute Genomics Platform"/>
            <consortium name="The Broad Institute Genome Sequencing Center for Infectious Disease"/>
            <person name="Wu L."/>
            <person name="Ma J."/>
        </authorList>
    </citation>
    <scope>NUCLEOTIDE SEQUENCE [LARGE SCALE GENOMIC DNA]</scope>
    <source>
        <strain evidence="3">JCM 14560</strain>
    </source>
</reference>
<dbReference type="SUPFAM" id="SSF52540">
    <property type="entry name" value="P-loop containing nucleoside triphosphate hydrolases"/>
    <property type="match status" value="1"/>
</dbReference>
<dbReference type="Gene3D" id="3.40.50.300">
    <property type="entry name" value="P-loop containing nucleotide triphosphate hydrolases"/>
    <property type="match status" value="1"/>
</dbReference>
<evidence type="ECO:0000313" key="3">
    <source>
        <dbReference type="Proteomes" id="UP001422759"/>
    </source>
</evidence>
<evidence type="ECO:0000313" key="2">
    <source>
        <dbReference type="EMBL" id="GAA2135424.1"/>
    </source>
</evidence>
<organism evidence="2 3">
    <name type="scientific">Kitasatospora kazusensis</name>
    <dbReference type="NCBI Taxonomy" id="407974"/>
    <lineage>
        <taxon>Bacteria</taxon>
        <taxon>Bacillati</taxon>
        <taxon>Actinomycetota</taxon>
        <taxon>Actinomycetes</taxon>
        <taxon>Kitasatosporales</taxon>
        <taxon>Streptomycetaceae</taxon>
        <taxon>Kitasatospora</taxon>
    </lineage>
</organism>
<dbReference type="InterPro" id="IPR003593">
    <property type="entry name" value="AAA+_ATPase"/>
</dbReference>
<dbReference type="SMART" id="SM00382">
    <property type="entry name" value="AAA"/>
    <property type="match status" value="1"/>
</dbReference>
<dbReference type="Pfam" id="PF07728">
    <property type="entry name" value="AAA_5"/>
    <property type="match status" value="1"/>
</dbReference>
<dbReference type="InterPro" id="IPR027417">
    <property type="entry name" value="P-loop_NTPase"/>
</dbReference>
<feature type="domain" description="AAA+ ATPase" evidence="1">
    <location>
        <begin position="91"/>
        <end position="238"/>
    </location>
</feature>
<dbReference type="Proteomes" id="UP001422759">
    <property type="component" value="Unassembled WGS sequence"/>
</dbReference>
<proteinExistence type="predicted"/>
<dbReference type="PANTHER" id="PTHR42759:SF1">
    <property type="entry name" value="MAGNESIUM-CHELATASE SUBUNIT CHLD"/>
    <property type="match status" value="1"/>
</dbReference>
<sequence length="326" mass="34992">MQRAIRQAVEQIALDAMRNSPDIPEMAREAANETVRGAMPELKKIIHERVVEAHRKAAPVTLSVQLPGRPEVTVERETHRLLPDVLLALGAACHLLLVGPAGTGKSHMAKHAAAALGLSFHALSLGPTTPMSKVFGYLDAEGNYRGTPFRAAYEHGGVMLLDELDNGHPGLLAELNQALAIGCCAFADGMVDAHPEFRLVATANTYGHGGDHQYVGRQALDAATLDRFTVIDIPVDPGLEERLVAAHAPSQLAEALRLLAEVRKLRATAKRKRLPLVFSPRASIDGAKLLEAGATWEQALSWRVTRGLSNAHRQALGLGFANDAAQ</sequence>
<gene>
    <name evidence="2" type="ORF">GCM10009760_13960</name>
</gene>
<dbReference type="CDD" id="cd00009">
    <property type="entry name" value="AAA"/>
    <property type="match status" value="1"/>
</dbReference>
<dbReference type="InterPro" id="IPR011704">
    <property type="entry name" value="ATPase_dyneun-rel_AAA"/>
</dbReference>
<dbReference type="EMBL" id="BAAANT010000005">
    <property type="protein sequence ID" value="GAA2135424.1"/>
    <property type="molecule type" value="Genomic_DNA"/>
</dbReference>
<dbReference type="PANTHER" id="PTHR42759">
    <property type="entry name" value="MOXR FAMILY PROTEIN"/>
    <property type="match status" value="1"/>
</dbReference>
<accession>A0ABP5KPG0</accession>
<name>A0ABP5KPG0_9ACTN</name>